<dbReference type="Proteomes" id="UP000886339">
    <property type="component" value="Unassembled WGS sequence"/>
</dbReference>
<gene>
    <name evidence="3" type="ORF">ENJ12_11135</name>
</gene>
<accession>A0A831WCA9</accession>
<feature type="region of interest" description="Disordered" evidence="1">
    <location>
        <begin position="53"/>
        <end position="96"/>
    </location>
</feature>
<proteinExistence type="predicted"/>
<dbReference type="AlphaFoldDB" id="A0A831WCA9"/>
<comment type="caution">
    <text evidence="3">The sequence shown here is derived from an EMBL/GenBank/DDBJ whole genome shotgun (WGS) entry which is preliminary data.</text>
</comment>
<dbReference type="Gene3D" id="1.25.40.10">
    <property type="entry name" value="Tetratricopeptide repeat domain"/>
    <property type="match status" value="1"/>
</dbReference>
<reference evidence="3" key="1">
    <citation type="journal article" date="2020" name="mSystems">
        <title>Genome- and Community-Level Interaction Insights into Carbon Utilization and Element Cycling Functions of Hydrothermarchaeota in Hydrothermal Sediment.</title>
        <authorList>
            <person name="Zhou Z."/>
            <person name="Liu Y."/>
            <person name="Xu W."/>
            <person name="Pan J."/>
            <person name="Luo Z.H."/>
            <person name="Li M."/>
        </authorList>
    </citation>
    <scope>NUCLEOTIDE SEQUENCE [LARGE SCALE GENOMIC DNA]</scope>
    <source>
        <strain evidence="3">HyVt-458</strain>
    </source>
</reference>
<name>A0A831WCA9_9GAMM</name>
<dbReference type="Pfam" id="PF14559">
    <property type="entry name" value="TPR_19"/>
    <property type="match status" value="1"/>
</dbReference>
<evidence type="ECO:0000313" key="3">
    <source>
        <dbReference type="EMBL" id="HEC07400.1"/>
    </source>
</evidence>
<dbReference type="SUPFAM" id="SSF48452">
    <property type="entry name" value="TPR-like"/>
    <property type="match status" value="1"/>
</dbReference>
<evidence type="ECO:0000256" key="2">
    <source>
        <dbReference type="SAM" id="Phobius"/>
    </source>
</evidence>
<protein>
    <recommendedName>
        <fullName evidence="4">Tetratricopeptide repeat protein</fullName>
    </recommendedName>
</protein>
<keyword evidence="2" id="KW-0812">Transmembrane</keyword>
<keyword evidence="2" id="KW-0472">Membrane</keyword>
<evidence type="ECO:0000256" key="1">
    <source>
        <dbReference type="SAM" id="MobiDB-lite"/>
    </source>
</evidence>
<dbReference type="InterPro" id="IPR011990">
    <property type="entry name" value="TPR-like_helical_dom_sf"/>
</dbReference>
<keyword evidence="2" id="KW-1133">Transmembrane helix</keyword>
<organism evidence="3">
    <name type="scientific">Thiolapillus brandeum</name>
    <dbReference type="NCBI Taxonomy" id="1076588"/>
    <lineage>
        <taxon>Bacteria</taxon>
        <taxon>Pseudomonadati</taxon>
        <taxon>Pseudomonadota</taxon>
        <taxon>Gammaproteobacteria</taxon>
        <taxon>Chromatiales</taxon>
        <taxon>Sedimenticolaceae</taxon>
        <taxon>Thiolapillus</taxon>
    </lineage>
</organism>
<sequence>MRIGVAAFDKGLPLPANRALIRVLFEALRATYLVAGLIFVGFLAGCATTPVPGRGGPVSNVPAESRVPPPRSNGRYQPPEVTAYREPATPKYSRPEPARAVQALSRRAEDQRASGQLVAAAASLERALRIEPKNAVLWNRLAHVRYEQKQYALASSLAAKSNAFAGQDQALRADNNKLISRSR</sequence>
<feature type="transmembrane region" description="Helical" evidence="2">
    <location>
        <begin position="20"/>
        <end position="44"/>
    </location>
</feature>
<dbReference type="EMBL" id="DRLF01000385">
    <property type="protein sequence ID" value="HEC07400.1"/>
    <property type="molecule type" value="Genomic_DNA"/>
</dbReference>
<evidence type="ECO:0008006" key="4">
    <source>
        <dbReference type="Google" id="ProtNLM"/>
    </source>
</evidence>